<dbReference type="EMBL" id="JAODUP010000312">
    <property type="protein sequence ID" value="KAK2152984.1"/>
    <property type="molecule type" value="Genomic_DNA"/>
</dbReference>
<evidence type="ECO:0000313" key="3">
    <source>
        <dbReference type="Proteomes" id="UP001208570"/>
    </source>
</evidence>
<feature type="compositionally biased region" description="Acidic residues" evidence="1">
    <location>
        <begin position="46"/>
        <end position="67"/>
    </location>
</feature>
<evidence type="ECO:0000256" key="1">
    <source>
        <dbReference type="SAM" id="MobiDB-lite"/>
    </source>
</evidence>
<evidence type="ECO:0000313" key="2">
    <source>
        <dbReference type="EMBL" id="KAK2152984.1"/>
    </source>
</evidence>
<proteinExistence type="predicted"/>
<protein>
    <submittedName>
        <fullName evidence="2">Uncharacterized protein</fullName>
    </submittedName>
</protein>
<comment type="caution">
    <text evidence="2">The sequence shown here is derived from an EMBL/GenBank/DDBJ whole genome shotgun (WGS) entry which is preliminary data.</text>
</comment>
<name>A0AAD9JHB7_9ANNE</name>
<organism evidence="2 3">
    <name type="scientific">Paralvinella palmiformis</name>
    <dbReference type="NCBI Taxonomy" id="53620"/>
    <lineage>
        <taxon>Eukaryota</taxon>
        <taxon>Metazoa</taxon>
        <taxon>Spiralia</taxon>
        <taxon>Lophotrochozoa</taxon>
        <taxon>Annelida</taxon>
        <taxon>Polychaeta</taxon>
        <taxon>Sedentaria</taxon>
        <taxon>Canalipalpata</taxon>
        <taxon>Terebellida</taxon>
        <taxon>Terebelliformia</taxon>
        <taxon>Alvinellidae</taxon>
        <taxon>Paralvinella</taxon>
    </lineage>
</organism>
<reference evidence="2" key="1">
    <citation type="journal article" date="2023" name="Mol. Biol. Evol.">
        <title>Third-Generation Sequencing Reveals the Adaptive Role of the Epigenome in Three Deep-Sea Polychaetes.</title>
        <authorList>
            <person name="Perez M."/>
            <person name="Aroh O."/>
            <person name="Sun Y."/>
            <person name="Lan Y."/>
            <person name="Juniper S.K."/>
            <person name="Young C.R."/>
            <person name="Angers B."/>
            <person name="Qian P.Y."/>
        </authorList>
    </citation>
    <scope>NUCLEOTIDE SEQUENCE</scope>
    <source>
        <strain evidence="2">P08H-3</strain>
    </source>
</reference>
<accession>A0AAD9JHB7</accession>
<feature type="region of interest" description="Disordered" evidence="1">
    <location>
        <begin position="29"/>
        <end position="67"/>
    </location>
</feature>
<sequence length="80" mass="9105">MYDNGINITASYRKDGTLWFLYFVMRPKENPEDSGDLSMSIKGTIDDDCDDDDGGEDGGDDDDDDNYDDIDQILWHCVQI</sequence>
<dbReference type="AlphaFoldDB" id="A0AAD9JHB7"/>
<dbReference type="Proteomes" id="UP001208570">
    <property type="component" value="Unassembled WGS sequence"/>
</dbReference>
<keyword evidence="3" id="KW-1185">Reference proteome</keyword>
<gene>
    <name evidence="2" type="ORF">LSH36_312g03058</name>
</gene>